<feature type="transmembrane region" description="Helical" evidence="1">
    <location>
        <begin position="176"/>
        <end position="200"/>
    </location>
</feature>
<feature type="transmembrane region" description="Helical" evidence="1">
    <location>
        <begin position="53"/>
        <end position="76"/>
    </location>
</feature>
<feature type="transmembrane region" description="Helical" evidence="1">
    <location>
        <begin position="221"/>
        <end position="247"/>
    </location>
</feature>
<reference evidence="3" key="2">
    <citation type="submission" date="2015-08" db="UniProtKB">
        <authorList>
            <consortium name="WormBaseParasite"/>
        </authorList>
    </citation>
    <scope>IDENTIFICATION</scope>
</reference>
<name>A0A0K0EWG0_STRVS</name>
<evidence type="ECO:0000313" key="3">
    <source>
        <dbReference type="WBParaSite" id="SVE_0086100.1"/>
    </source>
</evidence>
<feature type="transmembrane region" description="Helical" evidence="1">
    <location>
        <begin position="96"/>
        <end position="118"/>
    </location>
</feature>
<keyword evidence="1" id="KW-0472">Membrane</keyword>
<keyword evidence="1" id="KW-1133">Transmembrane helix</keyword>
<feature type="transmembrane region" description="Helical" evidence="1">
    <location>
        <begin position="20"/>
        <end position="41"/>
    </location>
</feature>
<keyword evidence="2" id="KW-1185">Reference proteome</keyword>
<protein>
    <submittedName>
        <fullName evidence="3">G_PROTEIN_RECEP_F1_2 domain-containing protein</fullName>
    </submittedName>
</protein>
<feature type="transmembrane region" description="Helical" evidence="1">
    <location>
        <begin position="259"/>
        <end position="280"/>
    </location>
</feature>
<dbReference type="AlphaFoldDB" id="A0A0K0EWG0"/>
<proteinExistence type="predicted"/>
<evidence type="ECO:0000256" key="1">
    <source>
        <dbReference type="SAM" id="Phobius"/>
    </source>
</evidence>
<dbReference type="Proteomes" id="UP000035680">
    <property type="component" value="Unassembled WGS sequence"/>
</dbReference>
<accession>A0A0K0EWG0</accession>
<feature type="transmembrane region" description="Helical" evidence="1">
    <location>
        <begin position="130"/>
        <end position="147"/>
    </location>
</feature>
<organism evidence="2 3">
    <name type="scientific">Strongyloides venezuelensis</name>
    <name type="common">Threadworm</name>
    <dbReference type="NCBI Taxonomy" id="75913"/>
    <lineage>
        <taxon>Eukaryota</taxon>
        <taxon>Metazoa</taxon>
        <taxon>Ecdysozoa</taxon>
        <taxon>Nematoda</taxon>
        <taxon>Chromadorea</taxon>
        <taxon>Rhabditida</taxon>
        <taxon>Tylenchina</taxon>
        <taxon>Panagrolaimomorpha</taxon>
        <taxon>Strongyloidoidea</taxon>
        <taxon>Strongyloididae</taxon>
        <taxon>Strongyloides</taxon>
    </lineage>
</organism>
<dbReference type="Gene3D" id="1.20.1070.10">
    <property type="entry name" value="Rhodopsin 7-helix transmembrane proteins"/>
    <property type="match status" value="1"/>
</dbReference>
<reference evidence="2" key="1">
    <citation type="submission" date="2014-07" db="EMBL/GenBank/DDBJ databases">
        <authorList>
            <person name="Martin A.A"/>
            <person name="De Silva N."/>
        </authorList>
    </citation>
    <scope>NUCLEOTIDE SEQUENCE</scope>
</reference>
<dbReference type="SUPFAM" id="SSF81321">
    <property type="entry name" value="Family A G protein-coupled receptor-like"/>
    <property type="match status" value="1"/>
</dbReference>
<sequence length="313" mass="36453">MDPLMVPMYTSPNFGVTGYQVLIISLLSLPPNIYFFCRCLTYSKFKERKLFKYIIIVMSLEYIYACIVHITFYLYISIHYYTNRKVNLKTCSKLESIHYGSSHVSHVTLLYITVIRFYRIAYRKKPNVTVMGLIVLITLGPLAYLFIGKLFEISIYFVPRQGCGYDLYSKLPYYNYISYANICVSFISTSASLVISYLTYRVVVKKTPISSKAKVAENKSLFKSFAIQSLFPFCYQVPAIIYYLIYLQIQGKKVDTIEIFLNITYYSGHLLSIFLSLVVIRQFKIMMLNDFRCKVLHKPIPVSRIEVKTTSLR</sequence>
<keyword evidence="1" id="KW-0812">Transmembrane</keyword>
<dbReference type="WBParaSite" id="SVE_0086100.1">
    <property type="protein sequence ID" value="SVE_0086100.1"/>
    <property type="gene ID" value="SVE_0086100"/>
</dbReference>
<evidence type="ECO:0000313" key="2">
    <source>
        <dbReference type="Proteomes" id="UP000035680"/>
    </source>
</evidence>